<organism evidence="3 4">
    <name type="scientific">Marasmiellus scandens</name>
    <dbReference type="NCBI Taxonomy" id="2682957"/>
    <lineage>
        <taxon>Eukaryota</taxon>
        <taxon>Fungi</taxon>
        <taxon>Dikarya</taxon>
        <taxon>Basidiomycota</taxon>
        <taxon>Agaricomycotina</taxon>
        <taxon>Agaricomycetes</taxon>
        <taxon>Agaricomycetidae</taxon>
        <taxon>Agaricales</taxon>
        <taxon>Marasmiineae</taxon>
        <taxon>Omphalotaceae</taxon>
        <taxon>Marasmiellus</taxon>
    </lineage>
</organism>
<feature type="region of interest" description="Disordered" evidence="1">
    <location>
        <begin position="31"/>
        <end position="59"/>
    </location>
</feature>
<gene>
    <name evidence="3" type="ORF">VKT23_001354</name>
</gene>
<keyword evidence="2" id="KW-0472">Membrane</keyword>
<evidence type="ECO:0000256" key="1">
    <source>
        <dbReference type="SAM" id="MobiDB-lite"/>
    </source>
</evidence>
<dbReference type="EMBL" id="JBANRG010000001">
    <property type="protein sequence ID" value="KAK7473255.1"/>
    <property type="molecule type" value="Genomic_DNA"/>
</dbReference>
<feature type="transmembrane region" description="Helical" evidence="2">
    <location>
        <begin position="80"/>
        <end position="99"/>
    </location>
</feature>
<keyword evidence="2" id="KW-0812">Transmembrane</keyword>
<keyword evidence="4" id="KW-1185">Reference proteome</keyword>
<protein>
    <recommendedName>
        <fullName evidence="5">Transmembrane protein</fullName>
    </recommendedName>
</protein>
<accession>A0ABR1KA08</accession>
<evidence type="ECO:0000313" key="3">
    <source>
        <dbReference type="EMBL" id="KAK7473255.1"/>
    </source>
</evidence>
<comment type="caution">
    <text evidence="3">The sequence shown here is derived from an EMBL/GenBank/DDBJ whole genome shotgun (WGS) entry which is preliminary data.</text>
</comment>
<reference evidence="3 4" key="1">
    <citation type="submission" date="2024-01" db="EMBL/GenBank/DDBJ databases">
        <title>A draft genome for the cacao thread blight pathogen Marasmiellus scandens.</title>
        <authorList>
            <person name="Baruah I.K."/>
            <person name="Leung J."/>
            <person name="Bukari Y."/>
            <person name="Amoako-Attah I."/>
            <person name="Meinhardt L.W."/>
            <person name="Bailey B.A."/>
            <person name="Cohen S.P."/>
        </authorList>
    </citation>
    <scope>NUCLEOTIDE SEQUENCE [LARGE SCALE GENOMIC DNA]</scope>
    <source>
        <strain evidence="3 4">GH-19</strain>
    </source>
</reference>
<evidence type="ECO:0000256" key="2">
    <source>
        <dbReference type="SAM" id="Phobius"/>
    </source>
</evidence>
<sequence length="124" mass="12633">MYQPQAASVVLNGQGAFATVAPSAAAIVNSATGSPFTGSPSPLTAETQPADTSSNSVFTPTQTATLNTASNHIGAVVGKAAAAVGVVGAFGSSLVFYYLRRRQRPTFDVVSPSLNQSQAGMRER</sequence>
<name>A0ABR1KA08_9AGAR</name>
<evidence type="ECO:0008006" key="5">
    <source>
        <dbReference type="Google" id="ProtNLM"/>
    </source>
</evidence>
<dbReference type="Proteomes" id="UP001498398">
    <property type="component" value="Unassembled WGS sequence"/>
</dbReference>
<proteinExistence type="predicted"/>
<keyword evidence="2" id="KW-1133">Transmembrane helix</keyword>
<evidence type="ECO:0000313" key="4">
    <source>
        <dbReference type="Proteomes" id="UP001498398"/>
    </source>
</evidence>